<keyword evidence="4" id="KW-1185">Reference proteome</keyword>
<accession>A0A7W7CJN4</accession>
<comment type="caution">
    <text evidence="3">The sequence shown here is derived from an EMBL/GenBank/DDBJ whole genome shotgun (WGS) entry which is preliminary data.</text>
</comment>
<proteinExistence type="predicted"/>
<evidence type="ECO:0000259" key="1">
    <source>
        <dbReference type="SMART" id="SM00897"/>
    </source>
</evidence>
<dbReference type="Proteomes" id="UP000533598">
    <property type="component" value="Unassembled WGS sequence"/>
</dbReference>
<dbReference type="EMBL" id="JACHMH010000001">
    <property type="protein sequence ID" value="MBB4682423.1"/>
    <property type="molecule type" value="Genomic_DNA"/>
</dbReference>
<organism evidence="3 4">
    <name type="scientific">Crossiella cryophila</name>
    <dbReference type="NCBI Taxonomy" id="43355"/>
    <lineage>
        <taxon>Bacteria</taxon>
        <taxon>Bacillati</taxon>
        <taxon>Actinomycetota</taxon>
        <taxon>Actinomycetes</taxon>
        <taxon>Pseudonocardiales</taxon>
        <taxon>Pseudonocardiaceae</taxon>
        <taxon>Crossiella</taxon>
    </lineage>
</organism>
<dbReference type="PANTHER" id="PTHR40252:SF2">
    <property type="entry name" value="BLR0328 PROTEIN"/>
    <property type="match status" value="1"/>
</dbReference>
<feature type="domain" description="FIST C-domain" evidence="2">
    <location>
        <begin position="238"/>
        <end position="382"/>
    </location>
</feature>
<evidence type="ECO:0000259" key="2">
    <source>
        <dbReference type="SMART" id="SM01204"/>
    </source>
</evidence>
<dbReference type="InterPro" id="IPR013702">
    <property type="entry name" value="FIST_domain_N"/>
</dbReference>
<name>A0A7W7CJN4_9PSEU</name>
<dbReference type="SMART" id="SM00897">
    <property type="entry name" value="FIST"/>
    <property type="match status" value="1"/>
</dbReference>
<reference evidence="3 4" key="1">
    <citation type="submission" date="2020-08" db="EMBL/GenBank/DDBJ databases">
        <title>Sequencing the genomes of 1000 actinobacteria strains.</title>
        <authorList>
            <person name="Klenk H.-P."/>
        </authorList>
    </citation>
    <scope>NUCLEOTIDE SEQUENCE [LARGE SCALE GENOMIC DNA]</scope>
    <source>
        <strain evidence="3 4">DSM 44230</strain>
    </source>
</reference>
<protein>
    <recommendedName>
        <fullName evidence="5">FIST N domain protein</fullName>
    </recommendedName>
</protein>
<dbReference type="PANTHER" id="PTHR40252">
    <property type="entry name" value="BLR0328 PROTEIN"/>
    <property type="match status" value="1"/>
</dbReference>
<dbReference type="SMART" id="SM01204">
    <property type="entry name" value="FIST_C"/>
    <property type="match status" value="1"/>
</dbReference>
<dbReference type="Pfam" id="PF10442">
    <property type="entry name" value="FIST_C"/>
    <property type="match status" value="1"/>
</dbReference>
<sequence>MSGNGVGADGRWLGVGSAAGPDAAIAAFRAASGALNGEDARLLLVFASVAYDPAQVAEGLAMAAPGVPVIGCSSRGEISPSGSRGGSIVAIALGGPGFSVTTAVAEGVAGRQRVAGAEVAAAAEDASGLPNKVMLLLTDSLVREQESILRGCYGVLGAGVPMVGGAAAEQRDTRRGLVASTFLFHDGKVHTDAVVAATIASAGPLSVSVKHGWRKFGDPMIVTSTGDGRVYTLDDRPAMDVYLDRLGAPPEAYIDATEFTRFALPRPLGVQRRSGVQPRNLATGFDLAGRTISGGSAIDHGCLTWAMCGDEQSILAAADEACAEAIDGLGGTEPLGLLTFSCSALLPVLGQDGTRRENETFAGRCAGKPFGGFHTSGEIARVRGIDGFHNQTLAVLALG</sequence>
<feature type="domain" description="FIST" evidence="1">
    <location>
        <begin position="39"/>
        <end position="237"/>
    </location>
</feature>
<dbReference type="InterPro" id="IPR019494">
    <property type="entry name" value="FIST_C"/>
</dbReference>
<dbReference type="AlphaFoldDB" id="A0A7W7CJN4"/>
<evidence type="ECO:0000313" key="3">
    <source>
        <dbReference type="EMBL" id="MBB4682423.1"/>
    </source>
</evidence>
<gene>
    <name evidence="3" type="ORF">HNR67_008541</name>
</gene>
<evidence type="ECO:0000313" key="4">
    <source>
        <dbReference type="Proteomes" id="UP000533598"/>
    </source>
</evidence>
<dbReference type="Pfam" id="PF08495">
    <property type="entry name" value="FIST"/>
    <property type="match status" value="1"/>
</dbReference>
<dbReference type="RefSeq" id="WP_185009720.1">
    <property type="nucleotide sequence ID" value="NZ_BAAAUI010000007.1"/>
</dbReference>
<evidence type="ECO:0008006" key="5">
    <source>
        <dbReference type="Google" id="ProtNLM"/>
    </source>
</evidence>